<sequence>MTNRLSPHGLRALTAIGVSAAGVFAAMVAAPPAEAVVTRVGVMPDINFGFDTNYGTGCSHTVEAILTEAVTPVTFYDNGVPFATVPPSGGVALVTWVPSTTGLHTLRAVQGVDTGAYVQVEVGEGVHVGYGCLVRLP</sequence>
<dbReference type="OrthoDB" id="4564836at2"/>
<comment type="caution">
    <text evidence="2">The sequence shown here is derived from an EMBL/GenBank/DDBJ whole genome shotgun (WGS) entry which is preliminary data.</text>
</comment>
<evidence type="ECO:0000256" key="1">
    <source>
        <dbReference type="SAM" id="SignalP"/>
    </source>
</evidence>
<accession>A0A1W0AZH9</accession>
<dbReference type="EMBL" id="MUMY01000023">
    <property type="protein sequence ID" value="ONM46528.1"/>
    <property type="molecule type" value="Genomic_DNA"/>
</dbReference>
<keyword evidence="1" id="KW-0732">Signal</keyword>
<evidence type="ECO:0008006" key="4">
    <source>
        <dbReference type="Google" id="ProtNLM"/>
    </source>
</evidence>
<feature type="chain" id="PRO_5012935548" description="Ig-like domain-containing protein" evidence="1">
    <location>
        <begin position="36"/>
        <end position="137"/>
    </location>
</feature>
<dbReference type="AlphaFoldDB" id="A0A1W0AZH9"/>
<dbReference type="Proteomes" id="UP000188836">
    <property type="component" value="Unassembled WGS sequence"/>
</dbReference>
<gene>
    <name evidence="2" type="ORF">B0T46_22355</name>
</gene>
<name>A0A1W0AZH9_9NOCA</name>
<protein>
    <recommendedName>
        <fullName evidence="4">Ig-like domain-containing protein</fullName>
    </recommendedName>
</protein>
<keyword evidence="3" id="KW-1185">Reference proteome</keyword>
<reference evidence="2 3" key="1">
    <citation type="journal article" date="2016" name="Antonie Van Leeuwenhoek">
        <title>Nocardia donostiensis sp. nov., isolated from human respiratory specimens.</title>
        <authorList>
            <person name="Ercibengoa M."/>
            <person name="Bell M."/>
            <person name="Marimon J.M."/>
            <person name="Humrighouse B."/>
            <person name="Klenk H.P."/>
            <person name="Potter G."/>
            <person name="Perez-Trallero E."/>
        </authorList>
    </citation>
    <scope>NUCLEOTIDE SEQUENCE [LARGE SCALE GENOMIC DNA]</scope>
    <source>
        <strain evidence="2 3">X1655</strain>
    </source>
</reference>
<evidence type="ECO:0000313" key="2">
    <source>
        <dbReference type="EMBL" id="ONM46528.1"/>
    </source>
</evidence>
<proteinExistence type="predicted"/>
<organism evidence="2 3">
    <name type="scientific">Nocardia donostiensis</name>
    <dbReference type="NCBI Taxonomy" id="1538463"/>
    <lineage>
        <taxon>Bacteria</taxon>
        <taxon>Bacillati</taxon>
        <taxon>Actinomycetota</taxon>
        <taxon>Actinomycetes</taxon>
        <taxon>Mycobacteriales</taxon>
        <taxon>Nocardiaceae</taxon>
        <taxon>Nocardia</taxon>
    </lineage>
</organism>
<dbReference type="RefSeq" id="WP_077120621.1">
    <property type="nucleotide sequence ID" value="NZ_LOKT01000002.1"/>
</dbReference>
<evidence type="ECO:0000313" key="3">
    <source>
        <dbReference type="Proteomes" id="UP000188836"/>
    </source>
</evidence>
<feature type="signal peptide" evidence="1">
    <location>
        <begin position="1"/>
        <end position="35"/>
    </location>
</feature>